<dbReference type="GO" id="GO:0008270">
    <property type="term" value="F:zinc ion binding"/>
    <property type="evidence" value="ECO:0007669"/>
    <property type="project" value="UniProtKB-KW"/>
</dbReference>
<dbReference type="SUPFAM" id="SSF57863">
    <property type="entry name" value="ArfGap/RecO-like zinc finger"/>
    <property type="match status" value="1"/>
</dbReference>
<dbReference type="GO" id="GO:0005737">
    <property type="term" value="C:cytoplasm"/>
    <property type="evidence" value="ECO:0007669"/>
    <property type="project" value="TreeGrafter"/>
</dbReference>
<dbReference type="InterPro" id="IPR001164">
    <property type="entry name" value="ArfGAP_dom"/>
</dbReference>
<dbReference type="OrthoDB" id="10266696at2759"/>
<dbReference type="SMART" id="SM00105">
    <property type="entry name" value="ArfGap"/>
    <property type="match status" value="1"/>
</dbReference>
<dbReference type="SUPFAM" id="SSF46934">
    <property type="entry name" value="UBA-like"/>
    <property type="match status" value="1"/>
</dbReference>
<dbReference type="InterPro" id="IPR015940">
    <property type="entry name" value="UBA"/>
</dbReference>
<feature type="region of interest" description="Disordered" evidence="2">
    <location>
        <begin position="125"/>
        <end position="218"/>
    </location>
</feature>
<dbReference type="AlphaFoldDB" id="A0A6A6NLF5"/>
<dbReference type="PRINTS" id="PR00405">
    <property type="entry name" value="REVINTRACTNG"/>
</dbReference>
<evidence type="ECO:0000259" key="3">
    <source>
        <dbReference type="PROSITE" id="PS50030"/>
    </source>
</evidence>
<feature type="compositionally biased region" description="Polar residues" evidence="2">
    <location>
        <begin position="167"/>
        <end position="177"/>
    </location>
</feature>
<reference evidence="5" key="1">
    <citation type="journal article" date="2020" name="Stud. Mycol.">
        <title>101 Dothideomycetes genomes: a test case for predicting lifestyles and emergence of pathogens.</title>
        <authorList>
            <person name="Haridas S."/>
            <person name="Albert R."/>
            <person name="Binder M."/>
            <person name="Bloem J."/>
            <person name="Labutti K."/>
            <person name="Salamov A."/>
            <person name="Andreopoulos B."/>
            <person name="Baker S."/>
            <person name="Barry K."/>
            <person name="Bills G."/>
            <person name="Bluhm B."/>
            <person name="Cannon C."/>
            <person name="Castanera R."/>
            <person name="Culley D."/>
            <person name="Daum C."/>
            <person name="Ezra D."/>
            <person name="Gonzalez J."/>
            <person name="Henrissat B."/>
            <person name="Kuo A."/>
            <person name="Liang C."/>
            <person name="Lipzen A."/>
            <person name="Lutzoni F."/>
            <person name="Magnuson J."/>
            <person name="Mondo S."/>
            <person name="Nolan M."/>
            <person name="Ohm R."/>
            <person name="Pangilinan J."/>
            <person name="Park H.-J."/>
            <person name="Ramirez L."/>
            <person name="Alfaro M."/>
            <person name="Sun H."/>
            <person name="Tritt A."/>
            <person name="Yoshinaga Y."/>
            <person name="Zwiers L.-H."/>
            <person name="Turgeon B."/>
            <person name="Goodwin S."/>
            <person name="Spatafora J."/>
            <person name="Crous P."/>
            <person name="Grigoriev I."/>
        </authorList>
    </citation>
    <scope>NUCLEOTIDE SEQUENCE</scope>
    <source>
        <strain evidence="5">ATCC 16933</strain>
    </source>
</reference>
<dbReference type="GO" id="GO:0005096">
    <property type="term" value="F:GTPase activator activity"/>
    <property type="evidence" value="ECO:0007669"/>
    <property type="project" value="InterPro"/>
</dbReference>
<sequence>MVSVLNKRQQARNERALQDLIRSVPGNDRCADCAAKNPAGWASWSLGIFLCMRCAALHRKLGTHISKVKSLSMDTWNNDQVENMRRIGNTESNRKFNPTNVKPAMPIDVDEVDGVMERFIRQKYEQRIFQSPNPRPNVRNNTGSTSSDERPGPPLPPKPTKRFNFGLRTTSSTFPSSKSDERSPPVSPGLGGFGREPSPPRVNKPSRVFGSTVGSSDMDITSKLSSLREMGFPDDKRNAQILRGHNGNLERTVESLIRLGEKSHTPVASNPASTNGITIEKARPPPPAKSATNPFDMLDAQQQQQQPAQPSPPQHQHQQQSYNPF</sequence>
<keyword evidence="1" id="KW-0862">Zinc</keyword>
<dbReference type="FunFam" id="1.10.220.150:FF:000026">
    <property type="entry name" value="GTPase activating protein for Arf, putative"/>
    <property type="match status" value="1"/>
</dbReference>
<protein>
    <submittedName>
        <fullName evidence="5">Putative GTPase activating protein for Arf-domain-containing protein</fullName>
    </submittedName>
</protein>
<gene>
    <name evidence="5" type="ORF">BDY21DRAFT_264899</name>
</gene>
<dbReference type="InterPro" id="IPR038508">
    <property type="entry name" value="ArfGAP_dom_sf"/>
</dbReference>
<evidence type="ECO:0000259" key="4">
    <source>
        <dbReference type="PROSITE" id="PS50115"/>
    </source>
</evidence>
<accession>A0A6A6NLF5</accession>
<feature type="domain" description="UBA" evidence="3">
    <location>
        <begin position="217"/>
        <end position="259"/>
    </location>
</feature>
<dbReference type="SMART" id="SM00165">
    <property type="entry name" value="UBA"/>
    <property type="match status" value="1"/>
</dbReference>
<dbReference type="Proteomes" id="UP000799766">
    <property type="component" value="Unassembled WGS sequence"/>
</dbReference>
<dbReference type="Pfam" id="PF01412">
    <property type="entry name" value="ArfGap"/>
    <property type="match status" value="1"/>
</dbReference>
<dbReference type="InterPro" id="IPR056893">
    <property type="entry name" value="UBA_Nbr1_C"/>
</dbReference>
<dbReference type="PROSITE" id="PS50030">
    <property type="entry name" value="UBA"/>
    <property type="match status" value="1"/>
</dbReference>
<keyword evidence="1" id="KW-0863">Zinc-finger</keyword>
<keyword evidence="6" id="KW-1185">Reference proteome</keyword>
<evidence type="ECO:0000313" key="6">
    <source>
        <dbReference type="Proteomes" id="UP000799766"/>
    </source>
</evidence>
<keyword evidence="1" id="KW-0479">Metal-binding</keyword>
<proteinExistence type="predicted"/>
<name>A0A6A6NLF5_9PEZI</name>
<evidence type="ECO:0000256" key="2">
    <source>
        <dbReference type="SAM" id="MobiDB-lite"/>
    </source>
</evidence>
<dbReference type="PANTHER" id="PTHR45705">
    <property type="entry name" value="FI20236P1"/>
    <property type="match status" value="1"/>
</dbReference>
<feature type="compositionally biased region" description="Low complexity" evidence="2">
    <location>
        <begin position="300"/>
        <end position="325"/>
    </location>
</feature>
<evidence type="ECO:0000256" key="1">
    <source>
        <dbReference type="PROSITE-ProRule" id="PRU00288"/>
    </source>
</evidence>
<feature type="non-terminal residue" evidence="5">
    <location>
        <position position="325"/>
    </location>
</feature>
<dbReference type="PROSITE" id="PS50115">
    <property type="entry name" value="ARFGAP"/>
    <property type="match status" value="1"/>
</dbReference>
<dbReference type="Pfam" id="PF24932">
    <property type="entry name" value="UBA_NBR1_C"/>
    <property type="match status" value="1"/>
</dbReference>
<feature type="region of interest" description="Disordered" evidence="2">
    <location>
        <begin position="260"/>
        <end position="325"/>
    </location>
</feature>
<dbReference type="InterPro" id="IPR009060">
    <property type="entry name" value="UBA-like_sf"/>
</dbReference>
<evidence type="ECO:0000313" key="5">
    <source>
        <dbReference type="EMBL" id="KAF2452488.1"/>
    </source>
</evidence>
<dbReference type="EMBL" id="MU001708">
    <property type="protein sequence ID" value="KAF2452488.1"/>
    <property type="molecule type" value="Genomic_DNA"/>
</dbReference>
<dbReference type="Gene3D" id="1.10.220.150">
    <property type="entry name" value="Arf GTPase activating protein"/>
    <property type="match status" value="1"/>
</dbReference>
<dbReference type="InterPro" id="IPR051718">
    <property type="entry name" value="ARF_GTPase-activating"/>
</dbReference>
<dbReference type="CDD" id="cd08204">
    <property type="entry name" value="ArfGap"/>
    <property type="match status" value="1"/>
</dbReference>
<feature type="compositionally biased region" description="Polar residues" evidence="2">
    <location>
        <begin position="266"/>
        <end position="277"/>
    </location>
</feature>
<feature type="compositionally biased region" description="Polar residues" evidence="2">
    <location>
        <begin position="128"/>
        <end position="146"/>
    </location>
</feature>
<dbReference type="InterPro" id="IPR037278">
    <property type="entry name" value="ARFGAP/RecO"/>
</dbReference>
<dbReference type="PANTHER" id="PTHR45705:SF7">
    <property type="entry name" value="ACTIVATING PROTEIN FOR ARF, PUTATIVE (AFU_ORTHOLOGUE AFUA_4G09120)-RELATED"/>
    <property type="match status" value="1"/>
</dbReference>
<feature type="domain" description="Arf-GAP" evidence="4">
    <location>
        <begin position="15"/>
        <end position="137"/>
    </location>
</feature>
<dbReference type="Gene3D" id="1.10.8.10">
    <property type="entry name" value="DNA helicase RuvA subunit, C-terminal domain"/>
    <property type="match status" value="1"/>
</dbReference>
<organism evidence="5 6">
    <name type="scientific">Lineolata rhizophorae</name>
    <dbReference type="NCBI Taxonomy" id="578093"/>
    <lineage>
        <taxon>Eukaryota</taxon>
        <taxon>Fungi</taxon>
        <taxon>Dikarya</taxon>
        <taxon>Ascomycota</taxon>
        <taxon>Pezizomycotina</taxon>
        <taxon>Dothideomycetes</taxon>
        <taxon>Dothideomycetes incertae sedis</taxon>
        <taxon>Lineolatales</taxon>
        <taxon>Lineolataceae</taxon>
        <taxon>Lineolata</taxon>
    </lineage>
</organism>